<reference evidence="1 2" key="1">
    <citation type="submission" date="2019-01" db="EMBL/GenBank/DDBJ databases">
        <title>Draft Genome Sequences of Helcococcus ovis Strains Isolated from the Uterus and Vagina of Dairy Cows with Metritis.</title>
        <authorList>
            <person name="Cunha F."/>
            <person name="Jeon S.J."/>
            <person name="Kutzer P."/>
            <person name="Galvao K.N."/>
        </authorList>
    </citation>
    <scope>NUCLEOTIDE SEQUENCE [LARGE SCALE GENOMIC DNA]</scope>
    <source>
        <strain evidence="1 2">KG-37</strain>
    </source>
</reference>
<dbReference type="AlphaFoldDB" id="A0A4R9C2G1"/>
<dbReference type="Proteomes" id="UP000297454">
    <property type="component" value="Unassembled WGS sequence"/>
</dbReference>
<evidence type="ECO:0000313" key="2">
    <source>
        <dbReference type="Proteomes" id="UP000297454"/>
    </source>
</evidence>
<comment type="caution">
    <text evidence="1">The sequence shown here is derived from an EMBL/GenBank/DDBJ whole genome shotgun (WGS) entry which is preliminary data.</text>
</comment>
<protein>
    <submittedName>
        <fullName evidence="1">Uncharacterized protein</fullName>
    </submittedName>
</protein>
<gene>
    <name evidence="1" type="ORF">EQF91_07755</name>
</gene>
<sequence length="195" mass="23240">MKKYYININQYKFLIDKFPEILKKFSGKTLILSLIQEDRSLEKKLKISDEIIYDNSDYINGTVGFTKAIMEIDENLEILPSSYKMKETSVDFNKILDEIDGEEYENLIVLFDDKMVIENMMKSSNEEIKKLFSGLDIEDFIHEEINREEIIEKEIMDENIEKIEEKQEINNTDNKKILVKKVSIFEKIKRLFRKN</sequence>
<dbReference type="RefSeq" id="WP_134768883.1">
    <property type="nucleotide sequence ID" value="NZ_SCFR01000037.1"/>
</dbReference>
<accession>A0A4R9C2G1</accession>
<feature type="non-terminal residue" evidence="1">
    <location>
        <position position="195"/>
    </location>
</feature>
<name>A0A4R9C2G1_9FIRM</name>
<organism evidence="1 2">
    <name type="scientific">Helcococcus ovis</name>
    <dbReference type="NCBI Taxonomy" id="72026"/>
    <lineage>
        <taxon>Bacteria</taxon>
        <taxon>Bacillati</taxon>
        <taxon>Bacillota</taxon>
        <taxon>Tissierellia</taxon>
        <taxon>Tissierellales</taxon>
        <taxon>Peptoniphilaceae</taxon>
        <taxon>Helcococcus</taxon>
    </lineage>
</organism>
<dbReference type="EMBL" id="SCFR01000037">
    <property type="protein sequence ID" value="TFF64451.1"/>
    <property type="molecule type" value="Genomic_DNA"/>
</dbReference>
<evidence type="ECO:0000313" key="1">
    <source>
        <dbReference type="EMBL" id="TFF64451.1"/>
    </source>
</evidence>
<keyword evidence="2" id="KW-1185">Reference proteome</keyword>
<proteinExistence type="predicted"/>